<evidence type="ECO:0000313" key="9">
    <source>
        <dbReference type="EMBL" id="BCX46804.1"/>
    </source>
</evidence>
<dbReference type="PANTHER" id="PTHR45953:SF1">
    <property type="entry name" value="IDURONATE 2-SULFATASE"/>
    <property type="match status" value="1"/>
</dbReference>
<feature type="signal peptide" evidence="7">
    <location>
        <begin position="1"/>
        <end position="18"/>
    </location>
</feature>
<gene>
    <name evidence="9" type="ORF">HAHE_07120</name>
</gene>
<dbReference type="PANTHER" id="PTHR45953">
    <property type="entry name" value="IDURONATE 2-SULFATASE"/>
    <property type="match status" value="1"/>
</dbReference>
<keyword evidence="3" id="KW-0479">Metal-binding</keyword>
<evidence type="ECO:0000256" key="5">
    <source>
        <dbReference type="ARBA" id="ARBA00022801"/>
    </source>
</evidence>
<reference evidence="9 10" key="1">
    <citation type="submission" date="2021-06" db="EMBL/GenBank/DDBJ databases">
        <title>Complete genome of Haloferula helveola possessing various polysaccharide degrading enzymes.</title>
        <authorList>
            <person name="Takami H."/>
            <person name="Huang C."/>
            <person name="Hamasaki K."/>
        </authorList>
    </citation>
    <scope>NUCLEOTIDE SEQUENCE [LARGE SCALE GENOMIC DNA]</scope>
    <source>
        <strain evidence="9 10">CN-1</strain>
    </source>
</reference>
<feature type="chain" id="PRO_5046490939" evidence="7">
    <location>
        <begin position="19"/>
        <end position="476"/>
    </location>
</feature>
<comment type="cofactor">
    <cofactor evidence="1">
        <name>Ca(2+)</name>
        <dbReference type="ChEBI" id="CHEBI:29108"/>
    </cofactor>
</comment>
<evidence type="ECO:0000256" key="2">
    <source>
        <dbReference type="ARBA" id="ARBA00008779"/>
    </source>
</evidence>
<dbReference type="InterPro" id="IPR017850">
    <property type="entry name" value="Alkaline_phosphatase_core_sf"/>
</dbReference>
<sequence length="476" mass="54042">MKPLAFLFALLAIGSLRAADRPNVLLIYIDDLKPMTRDYGEAHMHTPNFDRLAARGLRFERAYCQVPTCGASRASLMTSRYPTVKRFPDFKCWAEKDAPGVVTLPQRFKDAGYVTISNGKIFHHKDDTGARSWSEPSWRPKTSGRTFHNKETQDFMKTSTATRKLNGKTIKKVPMFEKSRIGTMESHDGLIAKKTMDDLERLSKSDKPFFIACGFAKPHMPFFAPESAWEPYKLPKIALAEWRQRPEPAPASLRQVREQFAYVVRNHALTREIPYNNDLYHRHMRQGYYACVTHVDDLTGRLLDKLDQLKLTENTVVVVLGDHGWLLGENGEWAKNQLLPEALRPALWMSGPGIAAGKQVDTFVEFVDIHPTLCELAGIEVDPDAIDGRSFAAVLKDPSSNHRDHAYTRFGPGDAITTESHFYVKWKTEANGEERMLIDLKADSLAKRNIAGEEDQKERIETLDRKLAAKLEQARN</sequence>
<accession>A0ABM7R9C7</accession>
<proteinExistence type="inferred from homology"/>
<evidence type="ECO:0000256" key="7">
    <source>
        <dbReference type="SAM" id="SignalP"/>
    </source>
</evidence>
<organism evidence="9 10">
    <name type="scientific">Haloferula helveola</name>
    <dbReference type="NCBI Taxonomy" id="490095"/>
    <lineage>
        <taxon>Bacteria</taxon>
        <taxon>Pseudomonadati</taxon>
        <taxon>Verrucomicrobiota</taxon>
        <taxon>Verrucomicrobiia</taxon>
        <taxon>Verrucomicrobiales</taxon>
        <taxon>Verrucomicrobiaceae</taxon>
        <taxon>Haloferula</taxon>
    </lineage>
</organism>
<dbReference type="SUPFAM" id="SSF53649">
    <property type="entry name" value="Alkaline phosphatase-like"/>
    <property type="match status" value="1"/>
</dbReference>
<feature type="domain" description="Sulfatase N-terminal" evidence="8">
    <location>
        <begin position="22"/>
        <end position="379"/>
    </location>
</feature>
<evidence type="ECO:0000256" key="4">
    <source>
        <dbReference type="ARBA" id="ARBA00022729"/>
    </source>
</evidence>
<dbReference type="EMBL" id="AP024702">
    <property type="protein sequence ID" value="BCX46804.1"/>
    <property type="molecule type" value="Genomic_DNA"/>
</dbReference>
<evidence type="ECO:0000259" key="8">
    <source>
        <dbReference type="Pfam" id="PF00884"/>
    </source>
</evidence>
<evidence type="ECO:0000313" key="10">
    <source>
        <dbReference type="Proteomes" id="UP001374893"/>
    </source>
</evidence>
<keyword evidence="5" id="KW-0378">Hydrolase</keyword>
<protein>
    <submittedName>
        <fullName evidence="9">Iduronate-2-sulfatase</fullName>
    </submittedName>
</protein>
<dbReference type="Gene3D" id="3.40.720.10">
    <property type="entry name" value="Alkaline Phosphatase, subunit A"/>
    <property type="match status" value="1"/>
</dbReference>
<dbReference type="InterPro" id="IPR035874">
    <property type="entry name" value="IDS"/>
</dbReference>
<keyword evidence="10" id="KW-1185">Reference proteome</keyword>
<dbReference type="Pfam" id="PF00884">
    <property type="entry name" value="Sulfatase"/>
    <property type="match status" value="1"/>
</dbReference>
<keyword evidence="6" id="KW-0106">Calcium</keyword>
<evidence type="ECO:0000256" key="1">
    <source>
        <dbReference type="ARBA" id="ARBA00001913"/>
    </source>
</evidence>
<dbReference type="CDD" id="cd16030">
    <property type="entry name" value="iduronate-2-sulfatase"/>
    <property type="match status" value="1"/>
</dbReference>
<dbReference type="Proteomes" id="UP001374893">
    <property type="component" value="Chromosome"/>
</dbReference>
<name>A0ABM7R9C7_9BACT</name>
<evidence type="ECO:0000256" key="6">
    <source>
        <dbReference type="ARBA" id="ARBA00022837"/>
    </source>
</evidence>
<dbReference type="InterPro" id="IPR000917">
    <property type="entry name" value="Sulfatase_N"/>
</dbReference>
<evidence type="ECO:0000256" key="3">
    <source>
        <dbReference type="ARBA" id="ARBA00022723"/>
    </source>
</evidence>
<dbReference type="RefSeq" id="WP_338688691.1">
    <property type="nucleotide sequence ID" value="NZ_AP024702.1"/>
</dbReference>
<keyword evidence="4 7" id="KW-0732">Signal</keyword>
<comment type="similarity">
    <text evidence="2">Belongs to the sulfatase family.</text>
</comment>